<evidence type="ECO:0000256" key="4">
    <source>
        <dbReference type="ARBA" id="ARBA00022989"/>
    </source>
</evidence>
<dbReference type="PANTHER" id="PTHR38459:SF1">
    <property type="entry name" value="PROPHAGE BACTOPRENOL-LINKED GLUCOSE TRANSLOCASE HOMOLOG"/>
    <property type="match status" value="1"/>
</dbReference>
<gene>
    <name evidence="8" type="ORF">BHAP_0808</name>
</gene>
<feature type="transmembrane region" description="Helical" evidence="6">
    <location>
        <begin position="65"/>
        <end position="87"/>
    </location>
</feature>
<keyword evidence="9" id="KW-1185">Reference proteome</keyword>
<name>A0A261G0C4_9BIFI</name>
<protein>
    <submittedName>
        <fullName evidence="8">GtrA family protein</fullName>
    </submittedName>
</protein>
<evidence type="ECO:0000256" key="1">
    <source>
        <dbReference type="ARBA" id="ARBA00004141"/>
    </source>
</evidence>
<keyword evidence="4 6" id="KW-1133">Transmembrane helix</keyword>
<feature type="transmembrane region" description="Helical" evidence="6">
    <location>
        <begin position="99"/>
        <end position="121"/>
    </location>
</feature>
<feature type="transmembrane region" description="Helical" evidence="6">
    <location>
        <begin position="37"/>
        <end position="59"/>
    </location>
</feature>
<feature type="transmembrane region" description="Helical" evidence="6">
    <location>
        <begin position="141"/>
        <end position="158"/>
    </location>
</feature>
<reference evidence="8 9" key="1">
    <citation type="journal article" date="2017" name="BMC Genomics">
        <title>Comparative genomic and phylogenomic analyses of the Bifidobacteriaceae family.</title>
        <authorList>
            <person name="Lugli G.A."/>
            <person name="Milani C."/>
            <person name="Turroni F."/>
            <person name="Duranti S."/>
            <person name="Mancabelli L."/>
            <person name="Mangifesta M."/>
            <person name="Ferrario C."/>
            <person name="Modesto M."/>
            <person name="Mattarelli P."/>
            <person name="Jiri K."/>
            <person name="van Sinderen D."/>
            <person name="Ventura M."/>
        </authorList>
    </citation>
    <scope>NUCLEOTIDE SEQUENCE [LARGE SCALE GENOMIC DNA]</scope>
    <source>
        <strain evidence="8 9">DSM 100202</strain>
    </source>
</reference>
<dbReference type="Pfam" id="PF04138">
    <property type="entry name" value="GtrA_DPMS_TM"/>
    <property type="match status" value="1"/>
</dbReference>
<dbReference type="EMBL" id="MWWY01000018">
    <property type="protein sequence ID" value="OZG64871.1"/>
    <property type="molecule type" value="Genomic_DNA"/>
</dbReference>
<dbReference type="InterPro" id="IPR051401">
    <property type="entry name" value="GtrA_CellWall_Glycosyl"/>
</dbReference>
<evidence type="ECO:0000313" key="9">
    <source>
        <dbReference type="Proteomes" id="UP000216074"/>
    </source>
</evidence>
<sequence length="212" mass="24232">MRDEPQLRLAQSIQSVVSSVTCSMADVKKLIAQLMKFGIVGVIAFVIDWGILNLLVGAFHMHNVIAATISFIISLIFNYLASMKFVFKHRPDMARWMEVLIFVVAAVIGLFMNDLIIWISTYGMNRDAFVSQHAEYLLRTNIGKLIATAVVMVWNFAIRKWLLDDTHTNAMNRLKPADSRLTPEELDAKWESSFSRRLGMWSLEHTPKGWQK</sequence>
<comment type="caution">
    <text evidence="8">The sequence shown here is derived from an EMBL/GenBank/DDBJ whole genome shotgun (WGS) entry which is preliminary data.</text>
</comment>
<dbReference type="AlphaFoldDB" id="A0A261G0C4"/>
<comment type="subcellular location">
    <subcellularLocation>
        <location evidence="1">Membrane</location>
        <topology evidence="1">Multi-pass membrane protein</topology>
    </subcellularLocation>
</comment>
<dbReference type="GO" id="GO:0005886">
    <property type="term" value="C:plasma membrane"/>
    <property type="evidence" value="ECO:0007669"/>
    <property type="project" value="TreeGrafter"/>
</dbReference>
<comment type="similarity">
    <text evidence="2">Belongs to the GtrA family.</text>
</comment>
<evidence type="ECO:0000256" key="6">
    <source>
        <dbReference type="SAM" id="Phobius"/>
    </source>
</evidence>
<evidence type="ECO:0000256" key="3">
    <source>
        <dbReference type="ARBA" id="ARBA00022692"/>
    </source>
</evidence>
<proteinExistence type="inferred from homology"/>
<evidence type="ECO:0000256" key="2">
    <source>
        <dbReference type="ARBA" id="ARBA00009399"/>
    </source>
</evidence>
<organism evidence="8 9">
    <name type="scientific">Bifidobacterium hapali</name>
    <dbReference type="NCBI Taxonomy" id="1630172"/>
    <lineage>
        <taxon>Bacteria</taxon>
        <taxon>Bacillati</taxon>
        <taxon>Actinomycetota</taxon>
        <taxon>Actinomycetes</taxon>
        <taxon>Bifidobacteriales</taxon>
        <taxon>Bifidobacteriaceae</taxon>
        <taxon>Bifidobacterium</taxon>
    </lineage>
</organism>
<keyword evidence="3 6" id="KW-0812">Transmembrane</keyword>
<dbReference type="Proteomes" id="UP000216074">
    <property type="component" value="Unassembled WGS sequence"/>
</dbReference>
<evidence type="ECO:0000256" key="5">
    <source>
        <dbReference type="ARBA" id="ARBA00023136"/>
    </source>
</evidence>
<dbReference type="GO" id="GO:0000271">
    <property type="term" value="P:polysaccharide biosynthetic process"/>
    <property type="evidence" value="ECO:0007669"/>
    <property type="project" value="InterPro"/>
</dbReference>
<dbReference type="InterPro" id="IPR007267">
    <property type="entry name" value="GtrA_DPMS_TM"/>
</dbReference>
<accession>A0A261G0C4</accession>
<keyword evidence="5 6" id="KW-0472">Membrane</keyword>
<evidence type="ECO:0000259" key="7">
    <source>
        <dbReference type="Pfam" id="PF04138"/>
    </source>
</evidence>
<evidence type="ECO:0000313" key="8">
    <source>
        <dbReference type="EMBL" id="OZG64871.1"/>
    </source>
</evidence>
<dbReference type="PANTHER" id="PTHR38459">
    <property type="entry name" value="PROPHAGE BACTOPRENOL-LINKED GLUCOSE TRANSLOCASE HOMOLOG"/>
    <property type="match status" value="1"/>
</dbReference>
<feature type="domain" description="GtrA/DPMS transmembrane" evidence="7">
    <location>
        <begin position="36"/>
        <end position="162"/>
    </location>
</feature>